<protein>
    <submittedName>
        <fullName evidence="1">Uncharacterized protein</fullName>
    </submittedName>
</protein>
<evidence type="ECO:0000313" key="1">
    <source>
        <dbReference type="EMBL" id="OCL06006.1"/>
    </source>
</evidence>
<gene>
    <name evidence="1" type="ORF">AOQ84DRAFT_390495</name>
</gene>
<organism evidence="1 2">
    <name type="scientific">Glonium stellatum</name>
    <dbReference type="NCBI Taxonomy" id="574774"/>
    <lineage>
        <taxon>Eukaryota</taxon>
        <taxon>Fungi</taxon>
        <taxon>Dikarya</taxon>
        <taxon>Ascomycota</taxon>
        <taxon>Pezizomycotina</taxon>
        <taxon>Dothideomycetes</taxon>
        <taxon>Pleosporomycetidae</taxon>
        <taxon>Gloniales</taxon>
        <taxon>Gloniaceae</taxon>
        <taxon>Glonium</taxon>
    </lineage>
</organism>
<accession>A0A8E2EWE2</accession>
<dbReference type="AlphaFoldDB" id="A0A8E2EWE2"/>
<dbReference type="EMBL" id="KV750158">
    <property type="protein sequence ID" value="OCL06006.1"/>
    <property type="molecule type" value="Genomic_DNA"/>
</dbReference>
<reference evidence="1 2" key="1">
    <citation type="journal article" date="2016" name="Nat. Commun.">
        <title>Ectomycorrhizal ecology is imprinted in the genome of the dominant symbiotic fungus Cenococcum geophilum.</title>
        <authorList>
            <consortium name="DOE Joint Genome Institute"/>
            <person name="Peter M."/>
            <person name="Kohler A."/>
            <person name="Ohm R.A."/>
            <person name="Kuo A."/>
            <person name="Krutzmann J."/>
            <person name="Morin E."/>
            <person name="Arend M."/>
            <person name="Barry K.W."/>
            <person name="Binder M."/>
            <person name="Choi C."/>
            <person name="Clum A."/>
            <person name="Copeland A."/>
            <person name="Grisel N."/>
            <person name="Haridas S."/>
            <person name="Kipfer T."/>
            <person name="LaButti K."/>
            <person name="Lindquist E."/>
            <person name="Lipzen A."/>
            <person name="Maire R."/>
            <person name="Meier B."/>
            <person name="Mihaltcheva S."/>
            <person name="Molinier V."/>
            <person name="Murat C."/>
            <person name="Poggeler S."/>
            <person name="Quandt C.A."/>
            <person name="Sperisen C."/>
            <person name="Tritt A."/>
            <person name="Tisserant E."/>
            <person name="Crous P.W."/>
            <person name="Henrissat B."/>
            <person name="Nehls U."/>
            <person name="Egli S."/>
            <person name="Spatafora J.W."/>
            <person name="Grigoriev I.V."/>
            <person name="Martin F.M."/>
        </authorList>
    </citation>
    <scope>NUCLEOTIDE SEQUENCE [LARGE SCALE GENOMIC DNA]</scope>
    <source>
        <strain evidence="1 2">CBS 207.34</strain>
    </source>
</reference>
<proteinExistence type="predicted"/>
<name>A0A8E2EWE2_9PEZI</name>
<evidence type="ECO:0000313" key="2">
    <source>
        <dbReference type="Proteomes" id="UP000250140"/>
    </source>
</evidence>
<keyword evidence="2" id="KW-1185">Reference proteome</keyword>
<sequence length="202" mass="21306">MAITAVPPRRVLLTGPDGSVGFVDADSLGSLAPGLDVDLDPSVGKQVNGHGGHGGQASLVGKQPWWASNRGGLRGQAPSTKHQAPKLPRLRTTCLSLTSPLASAGHWTHPLHRKKKSHAVAPVVRNDCHLFPDLGAFEKHRPRALISCLSSFISEFPLGQTAPTKPAIRPIEAHHVPAVCPGSFDTDRAAPSPTPARELAHC</sequence>
<dbReference type="Proteomes" id="UP000250140">
    <property type="component" value="Unassembled WGS sequence"/>
</dbReference>